<dbReference type="EMBL" id="HG994365">
    <property type="protein sequence ID" value="CAF2072525.1"/>
    <property type="molecule type" value="Genomic_DNA"/>
</dbReference>
<gene>
    <name evidence="1" type="ORF">DARMORV10_C01P24570.1</name>
</gene>
<feature type="non-terminal residue" evidence="1">
    <location>
        <position position="197"/>
    </location>
</feature>
<reference evidence="1" key="1">
    <citation type="submission" date="2021-01" db="EMBL/GenBank/DDBJ databases">
        <authorList>
            <consortium name="Genoscope - CEA"/>
            <person name="William W."/>
        </authorList>
    </citation>
    <scope>NUCLEOTIDE SEQUENCE</scope>
</reference>
<protein>
    <submittedName>
        <fullName evidence="1">(rape) hypothetical protein</fullName>
    </submittedName>
</protein>
<dbReference type="AlphaFoldDB" id="A0A816RA72"/>
<organism evidence="1">
    <name type="scientific">Brassica napus</name>
    <name type="common">Rape</name>
    <dbReference type="NCBI Taxonomy" id="3708"/>
    <lineage>
        <taxon>Eukaryota</taxon>
        <taxon>Viridiplantae</taxon>
        <taxon>Streptophyta</taxon>
        <taxon>Embryophyta</taxon>
        <taxon>Tracheophyta</taxon>
        <taxon>Spermatophyta</taxon>
        <taxon>Magnoliopsida</taxon>
        <taxon>eudicotyledons</taxon>
        <taxon>Gunneridae</taxon>
        <taxon>Pentapetalae</taxon>
        <taxon>rosids</taxon>
        <taxon>malvids</taxon>
        <taxon>Brassicales</taxon>
        <taxon>Brassicaceae</taxon>
        <taxon>Brassiceae</taxon>
        <taxon>Brassica</taxon>
    </lineage>
</organism>
<sequence length="197" mass="22525">LEKKIHLHDTFLFHDPKNPKSPNCEILKLLTLFSFHHDFSSISSSPHPNQPLKPSIHIEKVNPKPKRRTLNPLSKNFSCVESQGFHHLFSLILTLLQAPLHINQFNSPIFAIKEDKQKYGNLGATLDQLAASVLDGPLQKRKPQLTKTQVYPYVVVDVDTLLYEANNAKKCVGNLSFWVAVRLYIEDLKNNIMHIRT</sequence>
<accession>A0A816RA72</accession>
<proteinExistence type="predicted"/>
<dbReference type="Proteomes" id="UP001295469">
    <property type="component" value="Chromosome C01"/>
</dbReference>
<name>A0A816RA72_BRANA</name>
<evidence type="ECO:0000313" key="1">
    <source>
        <dbReference type="EMBL" id="CAF2072525.1"/>
    </source>
</evidence>